<proteinExistence type="predicted"/>
<dbReference type="PROSITE" id="PS50088">
    <property type="entry name" value="ANK_REPEAT"/>
    <property type="match status" value="2"/>
</dbReference>
<comment type="caution">
    <text evidence="4">The sequence shown here is derived from an EMBL/GenBank/DDBJ whole genome shotgun (WGS) entry which is preliminary data.</text>
</comment>
<protein>
    <submittedName>
        <fullName evidence="4">Ankyrin repeat domain-containing protein</fullName>
    </submittedName>
</protein>
<accession>A0ABV0G902</accession>
<sequence length="284" mass="30356">MDWPRASRPWAGWPGLVLGLLLAATLAPVQAKPAATDAQLLEMARQHLQEPLRQALSQRPVATLPRPTWQSLLALSLMRRDLPTLQLLLPRPAADLNASFALREFPEAPLTPLLLAVIARAEPEAIRLLVQSGARIDGADAVDDAGGVARKTAPLRLAVLLQRLPQAEALLALGADPQPQDAPGGMTLWQELSPKAATLTPEALDPWVRLLLAHGCPVDLADGRGRTGLMHAARFNSLALARALLEHGARTDLRDYEGQSALGAAMQGGHQDMVDLLLVHGALP</sequence>
<evidence type="ECO:0000313" key="5">
    <source>
        <dbReference type="Proteomes" id="UP001462640"/>
    </source>
</evidence>
<gene>
    <name evidence="4" type="ORF">ABDJ40_01990</name>
</gene>
<evidence type="ECO:0000313" key="4">
    <source>
        <dbReference type="EMBL" id="MEO3711532.1"/>
    </source>
</evidence>
<dbReference type="Gene3D" id="1.25.40.20">
    <property type="entry name" value="Ankyrin repeat-containing domain"/>
    <property type="match status" value="2"/>
</dbReference>
<keyword evidence="1" id="KW-0677">Repeat</keyword>
<evidence type="ECO:0000256" key="1">
    <source>
        <dbReference type="ARBA" id="ARBA00022737"/>
    </source>
</evidence>
<evidence type="ECO:0000256" key="2">
    <source>
        <dbReference type="ARBA" id="ARBA00023043"/>
    </source>
</evidence>
<organism evidence="4 5">
    <name type="scientific">Roseateles flavus</name>
    <dbReference type="NCBI Taxonomy" id="3149041"/>
    <lineage>
        <taxon>Bacteria</taxon>
        <taxon>Pseudomonadati</taxon>
        <taxon>Pseudomonadota</taxon>
        <taxon>Betaproteobacteria</taxon>
        <taxon>Burkholderiales</taxon>
        <taxon>Sphaerotilaceae</taxon>
        <taxon>Roseateles</taxon>
    </lineage>
</organism>
<dbReference type="InterPro" id="IPR050745">
    <property type="entry name" value="Multifunctional_regulatory"/>
</dbReference>
<dbReference type="PANTHER" id="PTHR24189:SF50">
    <property type="entry name" value="ANKYRIN REPEAT AND SOCS BOX PROTEIN 2"/>
    <property type="match status" value="1"/>
</dbReference>
<dbReference type="SMART" id="SM00248">
    <property type="entry name" value="ANK"/>
    <property type="match status" value="4"/>
</dbReference>
<dbReference type="EMBL" id="JBDPZC010000001">
    <property type="protein sequence ID" value="MEO3711532.1"/>
    <property type="molecule type" value="Genomic_DNA"/>
</dbReference>
<dbReference type="InterPro" id="IPR002110">
    <property type="entry name" value="Ankyrin_rpt"/>
</dbReference>
<feature type="repeat" description="ANK" evidence="3">
    <location>
        <begin position="257"/>
        <end position="284"/>
    </location>
</feature>
<dbReference type="Pfam" id="PF12796">
    <property type="entry name" value="Ank_2"/>
    <property type="match status" value="1"/>
</dbReference>
<dbReference type="Proteomes" id="UP001462640">
    <property type="component" value="Unassembled WGS sequence"/>
</dbReference>
<dbReference type="RefSeq" id="WP_347605436.1">
    <property type="nucleotide sequence ID" value="NZ_JBDPZC010000001.1"/>
</dbReference>
<keyword evidence="2 3" id="KW-0040">ANK repeat</keyword>
<dbReference type="SUPFAM" id="SSF48403">
    <property type="entry name" value="Ankyrin repeat"/>
    <property type="match status" value="1"/>
</dbReference>
<dbReference type="PANTHER" id="PTHR24189">
    <property type="entry name" value="MYOTROPHIN"/>
    <property type="match status" value="1"/>
</dbReference>
<name>A0ABV0G902_9BURK</name>
<evidence type="ECO:0000256" key="3">
    <source>
        <dbReference type="PROSITE-ProRule" id="PRU00023"/>
    </source>
</evidence>
<feature type="repeat" description="ANK" evidence="3">
    <location>
        <begin position="224"/>
        <end position="256"/>
    </location>
</feature>
<keyword evidence="5" id="KW-1185">Reference proteome</keyword>
<dbReference type="InterPro" id="IPR036770">
    <property type="entry name" value="Ankyrin_rpt-contain_sf"/>
</dbReference>
<dbReference type="PROSITE" id="PS50297">
    <property type="entry name" value="ANK_REP_REGION"/>
    <property type="match status" value="2"/>
</dbReference>
<reference evidence="4 5" key="1">
    <citation type="submission" date="2024-05" db="EMBL/GenBank/DDBJ databases">
        <title>Roseateles sp. 2.12 16S ribosomal RNA gene Genome sequencing and assembly.</title>
        <authorList>
            <person name="Woo H."/>
        </authorList>
    </citation>
    <scope>NUCLEOTIDE SEQUENCE [LARGE SCALE GENOMIC DNA]</scope>
    <source>
        <strain evidence="4 5">2.12</strain>
    </source>
</reference>